<sequence length="975" mass="104878">MEHTSVTGLRVFVLRGVEARRDGVALEVPGRRLRSLLALLALTPGVPRRPEYLADQLWDGEPPSANALQALISRLRRVLGTDAVVSRPHGYLLAVAAEQVDLARFDRLLAEGTPAAAREALALAGPEPLAEFADVPDLADESRRIEAECWKARALAERAPAVHRAPPATVHRAAPAGVRLIGRDVLIAEITARLGTTRLVTLVGAGGAGKTSVAKAVAYAHDGAVVAELAPVGADAVAAEVLTAVGGRDLMVTERARRAADHRDYRTRVAATLADRSMLLVLDNCEHVVDAAADLAALILERCPRVTILTTSREPLAVPGEVRLPVNPLPVPPVDAEHARLGDYAAMQLLLERGRAVRPDLATDGADGEALAEICRRLDGIPLALELAAARFSLLTARQVADRLDDRFRLLTAGARTALPRQQTLRAVVDWSWELLDGQEREVLAACSVFVGGASLEDVEAVAGAEVLDVLGRLVAKSLVVADRLDDGAMRYRLLETIREYARARLAESGCERAARDRHAAYYARLAAEADPQLRGADQLRWIHLLDTEDDNLRAALAWALKRADAVTALSLSTNLSWYWMLRGRRDTQPLFAAVAELAEREGPTDCAQYAIVLALCAITSFDTGTEIDDSMALLNRSSAVFRGCGGYHTIAVLVDLLLSMSDAKRLADTVDRTQAAALAEGREWDAGLILMFRSRLLADEDTAAAEACTRKALELFRRVGDRWGIAESGQALGYVQSLRGEHRAALETFAEAGVVAEQLGATGDLGMIGLQRAWEHEFLGEPREADRIMELTERRMADRPGGVELRPYLLLTRAELARRRGDLETAAARLAESRKIADRGHFGPFRGQYEITAGFLAVCQGRPREAAGHFRDGLIAATTLLYDRSDVAFCIQGLAAAAEGAGQARQAAVLLGAVGVVRPAPLPAARQVDVARVAVKTRGALAPDEYERAFAEGRALTAQAALALARECAASLSR</sequence>
<gene>
    <name evidence="3" type="ORF">KGA66_05320</name>
</gene>
<dbReference type="Pfam" id="PF20703">
    <property type="entry name" value="nSTAND1"/>
    <property type="match status" value="1"/>
</dbReference>
<feature type="domain" description="OmpR/PhoB-type" evidence="2">
    <location>
        <begin position="23"/>
        <end position="93"/>
    </location>
</feature>
<dbReference type="AlphaFoldDB" id="A0A8J8BBG9"/>
<reference evidence="3" key="1">
    <citation type="submission" date="2021-04" db="EMBL/GenBank/DDBJ databases">
        <title>Genome based classification of Actinospica acidithermotolerans sp. nov., an actinobacterium isolated from an Indonesian hot spring.</title>
        <authorList>
            <person name="Kusuma A.B."/>
            <person name="Putra K.E."/>
            <person name="Nafisah S."/>
            <person name="Loh J."/>
            <person name="Nouioui I."/>
            <person name="Goodfellow M."/>
        </authorList>
    </citation>
    <scope>NUCLEOTIDE SEQUENCE</scope>
    <source>
        <strain evidence="3">DSM 45618</strain>
    </source>
</reference>
<dbReference type="RefSeq" id="WP_211465137.1">
    <property type="nucleotide sequence ID" value="NZ_JAGSXH010000011.1"/>
</dbReference>
<proteinExistence type="predicted"/>
<keyword evidence="4" id="KW-1185">Reference proteome</keyword>
<comment type="caution">
    <text evidence="3">The sequence shown here is derived from an EMBL/GenBank/DDBJ whole genome shotgun (WGS) entry which is preliminary data.</text>
</comment>
<dbReference type="SUPFAM" id="SSF48452">
    <property type="entry name" value="TPR-like"/>
    <property type="match status" value="1"/>
</dbReference>
<dbReference type="InterPro" id="IPR049052">
    <property type="entry name" value="nSTAND1"/>
</dbReference>
<protein>
    <submittedName>
        <fullName evidence="3">Winged helix-turn-helix domain-containing protein</fullName>
    </submittedName>
</protein>
<dbReference type="InterPro" id="IPR011990">
    <property type="entry name" value="TPR-like_helical_dom_sf"/>
</dbReference>
<dbReference type="Gene3D" id="3.40.50.300">
    <property type="entry name" value="P-loop containing nucleotide triphosphate hydrolases"/>
    <property type="match status" value="1"/>
</dbReference>
<dbReference type="Gene3D" id="1.10.10.10">
    <property type="entry name" value="Winged helix-like DNA-binding domain superfamily/Winged helix DNA-binding domain"/>
    <property type="match status" value="1"/>
</dbReference>
<dbReference type="InterPro" id="IPR016032">
    <property type="entry name" value="Sig_transdc_resp-reg_C-effctor"/>
</dbReference>
<evidence type="ECO:0000256" key="1">
    <source>
        <dbReference type="ARBA" id="ARBA00023125"/>
    </source>
</evidence>
<organism evidence="3 4">
    <name type="scientific">Actinocrinis puniceicyclus</name>
    <dbReference type="NCBI Taxonomy" id="977794"/>
    <lineage>
        <taxon>Bacteria</taxon>
        <taxon>Bacillati</taxon>
        <taxon>Actinomycetota</taxon>
        <taxon>Actinomycetes</taxon>
        <taxon>Catenulisporales</taxon>
        <taxon>Actinospicaceae</taxon>
        <taxon>Actinocrinis</taxon>
    </lineage>
</organism>
<dbReference type="PANTHER" id="PTHR47691">
    <property type="entry name" value="REGULATOR-RELATED"/>
    <property type="match status" value="1"/>
</dbReference>
<dbReference type="InterPro" id="IPR036388">
    <property type="entry name" value="WH-like_DNA-bd_sf"/>
</dbReference>
<evidence type="ECO:0000313" key="3">
    <source>
        <dbReference type="EMBL" id="MBS2962455.1"/>
    </source>
</evidence>
<dbReference type="SUPFAM" id="SSF46894">
    <property type="entry name" value="C-terminal effector domain of the bipartite response regulators"/>
    <property type="match status" value="1"/>
</dbReference>
<dbReference type="InterPro" id="IPR058852">
    <property type="entry name" value="HTH_77"/>
</dbReference>
<dbReference type="PRINTS" id="PR00364">
    <property type="entry name" value="DISEASERSIST"/>
</dbReference>
<dbReference type="InterPro" id="IPR027417">
    <property type="entry name" value="P-loop_NTPase"/>
</dbReference>
<dbReference type="Proteomes" id="UP000677913">
    <property type="component" value="Unassembled WGS sequence"/>
</dbReference>
<keyword evidence="1" id="KW-0238">DNA-binding</keyword>
<dbReference type="PANTHER" id="PTHR47691:SF3">
    <property type="entry name" value="HTH-TYPE TRANSCRIPTIONAL REGULATOR RV0890C-RELATED"/>
    <property type="match status" value="1"/>
</dbReference>
<evidence type="ECO:0000313" key="4">
    <source>
        <dbReference type="Proteomes" id="UP000677913"/>
    </source>
</evidence>
<dbReference type="GO" id="GO:0000160">
    <property type="term" value="P:phosphorelay signal transduction system"/>
    <property type="evidence" value="ECO:0007669"/>
    <property type="project" value="InterPro"/>
</dbReference>
<evidence type="ECO:0000259" key="2">
    <source>
        <dbReference type="SMART" id="SM00862"/>
    </source>
</evidence>
<dbReference type="SUPFAM" id="SSF52540">
    <property type="entry name" value="P-loop containing nucleoside triphosphate hydrolases"/>
    <property type="match status" value="1"/>
</dbReference>
<dbReference type="Gene3D" id="1.25.40.10">
    <property type="entry name" value="Tetratricopeptide repeat domain"/>
    <property type="match status" value="1"/>
</dbReference>
<dbReference type="InterPro" id="IPR001867">
    <property type="entry name" value="OmpR/PhoB-type_DNA-bd"/>
</dbReference>
<dbReference type="GO" id="GO:0003677">
    <property type="term" value="F:DNA binding"/>
    <property type="evidence" value="ECO:0007669"/>
    <property type="project" value="UniProtKB-KW"/>
</dbReference>
<name>A0A8J8BBG9_9ACTN</name>
<dbReference type="SMART" id="SM00862">
    <property type="entry name" value="Trans_reg_C"/>
    <property type="match status" value="1"/>
</dbReference>
<accession>A0A8J8BBG9</accession>
<dbReference type="Pfam" id="PF25872">
    <property type="entry name" value="HTH_77"/>
    <property type="match status" value="1"/>
</dbReference>
<dbReference type="EMBL" id="JAGSXH010000011">
    <property type="protein sequence ID" value="MBS2962455.1"/>
    <property type="molecule type" value="Genomic_DNA"/>
</dbReference>
<dbReference type="GO" id="GO:0006355">
    <property type="term" value="P:regulation of DNA-templated transcription"/>
    <property type="evidence" value="ECO:0007669"/>
    <property type="project" value="InterPro"/>
</dbReference>